<keyword evidence="3" id="KW-1133">Transmembrane helix</keyword>
<dbReference type="PANTHER" id="PTHR36985:SF1">
    <property type="entry name" value="TRANSLOCATION AND ASSEMBLY MODULE SUBUNIT TAMB"/>
    <property type="match status" value="1"/>
</dbReference>
<evidence type="ECO:0000259" key="6">
    <source>
        <dbReference type="Pfam" id="PF04357"/>
    </source>
</evidence>
<dbReference type="GO" id="GO:0097347">
    <property type="term" value="C:TAM protein secretion complex"/>
    <property type="evidence" value="ECO:0007669"/>
    <property type="project" value="TreeGrafter"/>
</dbReference>
<dbReference type="InterPro" id="IPR007452">
    <property type="entry name" value="TamB_C"/>
</dbReference>
<accession>A0A5C8ZTF4</accession>
<gene>
    <name evidence="7" type="ORF">FV139_17300</name>
</gene>
<name>A0A5C8ZTF4_9GAMM</name>
<comment type="caution">
    <text evidence="7">The sequence shown here is derived from an EMBL/GenBank/DDBJ whole genome shotgun (WGS) entry which is preliminary data.</text>
</comment>
<keyword evidence="8" id="KW-1185">Reference proteome</keyword>
<feature type="region of interest" description="Disordered" evidence="5">
    <location>
        <begin position="428"/>
        <end position="469"/>
    </location>
</feature>
<evidence type="ECO:0000256" key="4">
    <source>
        <dbReference type="ARBA" id="ARBA00023136"/>
    </source>
</evidence>
<dbReference type="Proteomes" id="UP000321039">
    <property type="component" value="Unassembled WGS sequence"/>
</dbReference>
<sequence>MPRFSKKWLFLPLAGLLLLPLLAAVCALWLGSTEAGTRWLVARAQPFIPEGVHWQSLDGTLLGDLRLRGLSVEQPGLSLSLALLDLRWQPSRLLGAQVLVEQLRLQTLRASLSETDTPESPSAPFDPEALNLPVDLLIQHLVVEDVDVMPVGGEAQRIDRLQLENAGLTGPRFDLQRLVVVAPQGGITAEGGAELTRDLPLTLTLDWEWQLPDQRQVAGRLAVSGDLRTLQIDHRGAGDIPINLQAQVRDVLTQAGWTVSMTWPELAVDATADGPRVTAGQFRSTGSLEAFELALNTGATGLAPEAVTVTLEASGNSESLLLAPLTLDSGPYQLEVKGPIDWRDGVSVQLALAALVAEADQLNPQLPPQLDLSGSLNARYLDQRVELAGLDLALAQTPLTLALQGTVDLPANADPVVDARLAWSQVTWPLPGPAAPQPAAPQPATPQPATPQPAAPPQETGPAFASPRGELHVQGGLQQWRLALDAAVAGSQLPPGEWRAEAEGDAEQLRLDALRGSTLEGEVVIQGEAGWAPQVRWDMALAGDALQPGTWQPQLAGQMDFALHSAGSLEEGGPQADLVLEHLRGFLGGWPLSARARAQLAGDVLNLEGLSVDNGSNRIQAAGKLSPQALALDWSLALPHPENIVPEAAGDLHANGSLRGSAEAPVIEATLQGSALHWQDITLAGIDGQLGAGLAPAAPLAVKLSLGPVEQDGMVLLESVEFTAQGSTAQHELQLAVQGAMQQLQTRLAGGLNDSQQWQGQLASLEVAAEGLGQWRLVEPADLVLAAQQASLADACLGGSGDSEGSACLSAGWSATEGSRARGHIASLPLGQWLPDLEAELSGDFDGLLAVDGSLQGLGDFVVSPGEVRVETSSGQKVLAHGGGRVRVDVGAEGLAAFASLYPLENGYVGLTVALPSFDRLPLTQPQPLSGSLQATLPELSGLQAWVPQLQAVAGRFDADLLLSGTLTEPLFKGQIALADGAADVPVAGLSLRELGLRLNDDPARPGWLAIDGGLRSGPGQLTLSGALGMRSGEASLALQGQQFEVFNTADGRALVSPDLQIDWAGETLRLRGEVLVPRASVTPQISITPSLSAGGAVATEEDIQATVQVIGPSPDVVVLGAEDDPSTAGPALPFRLDSDLRLVLGDRVRVDAVGLKAGVTGGVRFINRPEQRDLLPLADGQLALEDGTFRAFGQDLEIQTGEVRFDKVPVTEPEINLRAVRWIDNDPVVSAAGIEVIGTLDQPRMDLFSRPLMDPTEIQSYLLTGSSASGSDRVLGIGTYLHPKLYVGYGYNLLEETSEFDALYTITPRYGIEANLGEADNNLNLTITYER</sequence>
<dbReference type="EMBL" id="VRZA01000007">
    <property type="protein sequence ID" value="TXS90737.1"/>
    <property type="molecule type" value="Genomic_DNA"/>
</dbReference>
<evidence type="ECO:0000313" key="7">
    <source>
        <dbReference type="EMBL" id="TXS90737.1"/>
    </source>
</evidence>
<proteinExistence type="predicted"/>
<feature type="domain" description="Translocation and assembly module TamB C-terminal" evidence="6">
    <location>
        <begin position="1017"/>
        <end position="1273"/>
    </location>
</feature>
<evidence type="ECO:0000256" key="1">
    <source>
        <dbReference type="ARBA" id="ARBA00004167"/>
    </source>
</evidence>
<dbReference type="Pfam" id="PF04357">
    <property type="entry name" value="TamB"/>
    <property type="match status" value="1"/>
</dbReference>
<organism evidence="7 8">
    <name type="scientific">Parahaliea maris</name>
    <dbReference type="NCBI Taxonomy" id="2716870"/>
    <lineage>
        <taxon>Bacteria</taxon>
        <taxon>Pseudomonadati</taxon>
        <taxon>Pseudomonadota</taxon>
        <taxon>Gammaproteobacteria</taxon>
        <taxon>Cellvibrionales</taxon>
        <taxon>Halieaceae</taxon>
        <taxon>Parahaliea</taxon>
    </lineage>
</organism>
<protein>
    <recommendedName>
        <fullName evidence="6">Translocation and assembly module TamB C-terminal domain-containing protein</fullName>
    </recommendedName>
</protein>
<dbReference type="PANTHER" id="PTHR36985">
    <property type="entry name" value="TRANSLOCATION AND ASSEMBLY MODULE SUBUNIT TAMB"/>
    <property type="match status" value="1"/>
</dbReference>
<feature type="compositionally biased region" description="Pro residues" evidence="5">
    <location>
        <begin position="430"/>
        <end position="456"/>
    </location>
</feature>
<evidence type="ECO:0000256" key="3">
    <source>
        <dbReference type="ARBA" id="ARBA00022989"/>
    </source>
</evidence>
<reference evidence="7 8" key="1">
    <citation type="submission" date="2019-08" db="EMBL/GenBank/DDBJ databases">
        <title>Parahaliea maris sp. nov., isolated from the surface seawater.</title>
        <authorList>
            <person name="Liu Y."/>
        </authorList>
    </citation>
    <scope>NUCLEOTIDE SEQUENCE [LARGE SCALE GENOMIC DNA]</scope>
    <source>
        <strain evidence="7 8">HSLHS9</strain>
    </source>
</reference>
<dbReference type="RefSeq" id="WP_148069735.1">
    <property type="nucleotide sequence ID" value="NZ_VRZA01000007.1"/>
</dbReference>
<evidence type="ECO:0000256" key="2">
    <source>
        <dbReference type="ARBA" id="ARBA00022692"/>
    </source>
</evidence>
<evidence type="ECO:0000256" key="5">
    <source>
        <dbReference type="SAM" id="MobiDB-lite"/>
    </source>
</evidence>
<keyword evidence="2" id="KW-0812">Transmembrane</keyword>
<dbReference type="GO" id="GO:0009306">
    <property type="term" value="P:protein secretion"/>
    <property type="evidence" value="ECO:0007669"/>
    <property type="project" value="InterPro"/>
</dbReference>
<keyword evidence="4" id="KW-0472">Membrane</keyword>
<dbReference type="GO" id="GO:0005886">
    <property type="term" value="C:plasma membrane"/>
    <property type="evidence" value="ECO:0007669"/>
    <property type="project" value="InterPro"/>
</dbReference>
<comment type="subcellular location">
    <subcellularLocation>
        <location evidence="1">Membrane</location>
        <topology evidence="1">Single-pass membrane protein</topology>
    </subcellularLocation>
</comment>
<evidence type="ECO:0000313" key="8">
    <source>
        <dbReference type="Proteomes" id="UP000321039"/>
    </source>
</evidence>